<gene>
    <name evidence="3" type="ORF">NDU88_004218</name>
</gene>
<keyword evidence="2" id="KW-0732">Signal</keyword>
<organism evidence="3 4">
    <name type="scientific">Pleurodeles waltl</name>
    <name type="common">Iberian ribbed newt</name>
    <dbReference type="NCBI Taxonomy" id="8319"/>
    <lineage>
        <taxon>Eukaryota</taxon>
        <taxon>Metazoa</taxon>
        <taxon>Chordata</taxon>
        <taxon>Craniata</taxon>
        <taxon>Vertebrata</taxon>
        <taxon>Euteleostomi</taxon>
        <taxon>Amphibia</taxon>
        <taxon>Batrachia</taxon>
        <taxon>Caudata</taxon>
        <taxon>Salamandroidea</taxon>
        <taxon>Salamandridae</taxon>
        <taxon>Pleurodelinae</taxon>
        <taxon>Pleurodeles</taxon>
    </lineage>
</organism>
<proteinExistence type="predicted"/>
<feature type="chain" id="PRO_5043776116" description="Secreted protein" evidence="2">
    <location>
        <begin position="22"/>
        <end position="120"/>
    </location>
</feature>
<sequence>MVLQFLWYGSVLHCMAPPCQCAGSLPRHWCRSGPRRLTAPGARLPSVYEGVAQQGLKDQRSEEGEGWDGARRPLCSPGALPSLDRCPTLVRGSAGIERPHPLRRPRSQPPPVLPHKLVTL</sequence>
<keyword evidence="4" id="KW-1185">Reference proteome</keyword>
<evidence type="ECO:0000256" key="2">
    <source>
        <dbReference type="SAM" id="SignalP"/>
    </source>
</evidence>
<evidence type="ECO:0008006" key="5">
    <source>
        <dbReference type="Google" id="ProtNLM"/>
    </source>
</evidence>
<name>A0AAV7VK38_PLEWA</name>
<reference evidence="3" key="1">
    <citation type="journal article" date="2022" name="bioRxiv">
        <title>Sequencing and chromosome-scale assembly of the giantPleurodeles waltlgenome.</title>
        <authorList>
            <person name="Brown T."/>
            <person name="Elewa A."/>
            <person name="Iarovenko S."/>
            <person name="Subramanian E."/>
            <person name="Araus A.J."/>
            <person name="Petzold A."/>
            <person name="Susuki M."/>
            <person name="Suzuki K.-i.T."/>
            <person name="Hayashi T."/>
            <person name="Toyoda A."/>
            <person name="Oliveira C."/>
            <person name="Osipova E."/>
            <person name="Leigh N.D."/>
            <person name="Simon A."/>
            <person name="Yun M.H."/>
        </authorList>
    </citation>
    <scope>NUCLEOTIDE SEQUENCE</scope>
    <source>
        <strain evidence="3">20211129_DDA</strain>
        <tissue evidence="3">Liver</tissue>
    </source>
</reference>
<dbReference type="EMBL" id="JANPWB010000003">
    <property type="protein sequence ID" value="KAJ1200394.1"/>
    <property type="molecule type" value="Genomic_DNA"/>
</dbReference>
<accession>A0AAV7VK38</accession>
<dbReference type="Proteomes" id="UP001066276">
    <property type="component" value="Chromosome 2_1"/>
</dbReference>
<evidence type="ECO:0000256" key="1">
    <source>
        <dbReference type="SAM" id="MobiDB-lite"/>
    </source>
</evidence>
<evidence type="ECO:0000313" key="3">
    <source>
        <dbReference type="EMBL" id="KAJ1200394.1"/>
    </source>
</evidence>
<feature type="signal peptide" evidence="2">
    <location>
        <begin position="1"/>
        <end position="21"/>
    </location>
</feature>
<feature type="region of interest" description="Disordered" evidence="1">
    <location>
        <begin position="52"/>
        <end position="71"/>
    </location>
</feature>
<feature type="compositionally biased region" description="Basic and acidic residues" evidence="1">
    <location>
        <begin position="57"/>
        <end position="71"/>
    </location>
</feature>
<feature type="region of interest" description="Disordered" evidence="1">
    <location>
        <begin position="92"/>
        <end position="120"/>
    </location>
</feature>
<evidence type="ECO:0000313" key="4">
    <source>
        <dbReference type="Proteomes" id="UP001066276"/>
    </source>
</evidence>
<comment type="caution">
    <text evidence="3">The sequence shown here is derived from an EMBL/GenBank/DDBJ whole genome shotgun (WGS) entry which is preliminary data.</text>
</comment>
<protein>
    <recommendedName>
        <fullName evidence="5">Secreted protein</fullName>
    </recommendedName>
</protein>
<dbReference type="AlphaFoldDB" id="A0AAV7VK38"/>